<evidence type="ECO:0000259" key="9">
    <source>
        <dbReference type="SMART" id="SM00839"/>
    </source>
</evidence>
<dbReference type="KEGG" id="mcad:Pan265_26930"/>
<dbReference type="GO" id="GO:0004354">
    <property type="term" value="F:glutamate dehydrogenase (NADP+) activity"/>
    <property type="evidence" value="ECO:0007669"/>
    <property type="project" value="TreeGrafter"/>
</dbReference>
<feature type="domain" description="Glutamate/phenylalanine/leucine/valine/L-tryptophan dehydrogenase C-terminal" evidence="9">
    <location>
        <begin position="207"/>
        <end position="450"/>
    </location>
</feature>
<dbReference type="Gene3D" id="1.10.285.10">
    <property type="entry name" value="Glutamate Dehydrogenase, chain A, domain 3"/>
    <property type="match status" value="2"/>
</dbReference>
<dbReference type="RefSeq" id="WP_145446975.1">
    <property type="nucleotide sequence ID" value="NZ_CP036280.1"/>
</dbReference>
<dbReference type="FunFam" id="3.40.50.720:FF:000030">
    <property type="entry name" value="Glutamate dehydrogenase"/>
    <property type="match status" value="1"/>
</dbReference>
<dbReference type="InterPro" id="IPR036291">
    <property type="entry name" value="NAD(P)-bd_dom_sf"/>
</dbReference>
<keyword evidence="3 4" id="KW-0560">Oxidoreductase</keyword>
<evidence type="ECO:0000256" key="3">
    <source>
        <dbReference type="ARBA" id="ARBA00023002"/>
    </source>
</evidence>
<dbReference type="PANTHER" id="PTHR43571">
    <property type="entry name" value="NADP-SPECIFIC GLUTAMATE DEHYDROGENASE 1-RELATED"/>
    <property type="match status" value="1"/>
</dbReference>
<feature type="site" description="Important for catalysis" evidence="7">
    <location>
        <position position="171"/>
    </location>
</feature>
<dbReference type="EMBL" id="CP036280">
    <property type="protein sequence ID" value="QDU72818.1"/>
    <property type="molecule type" value="Genomic_DNA"/>
</dbReference>
<protein>
    <recommendedName>
        <fullName evidence="4">Glutamate dehydrogenase</fullName>
    </recommendedName>
</protein>
<feature type="binding site" evidence="6">
    <location>
        <position position="245"/>
    </location>
    <ligand>
        <name>NAD(+)</name>
        <dbReference type="ChEBI" id="CHEBI:57540"/>
    </ligand>
</feature>
<dbReference type="Proteomes" id="UP000320386">
    <property type="component" value="Chromosome"/>
</dbReference>
<dbReference type="PANTHER" id="PTHR43571:SF1">
    <property type="entry name" value="NADP-SPECIFIC GLUTAMATE DEHYDROGENASE 1-RELATED"/>
    <property type="match status" value="1"/>
</dbReference>
<dbReference type="SUPFAM" id="SSF53223">
    <property type="entry name" value="Aminoacid dehydrogenase-like, N-terminal domain"/>
    <property type="match status" value="1"/>
</dbReference>
<dbReference type="FunFam" id="3.40.50.10860:FF:000002">
    <property type="entry name" value="Glutamate dehydrogenase"/>
    <property type="match status" value="1"/>
</dbReference>
<dbReference type="InterPro" id="IPR033922">
    <property type="entry name" value="NAD_bind_Glu_DH"/>
</dbReference>
<feature type="active site" description="Proton donor" evidence="5">
    <location>
        <position position="131"/>
    </location>
</feature>
<dbReference type="GO" id="GO:0006537">
    <property type="term" value="P:glutamate biosynthetic process"/>
    <property type="evidence" value="ECO:0007669"/>
    <property type="project" value="TreeGrafter"/>
</dbReference>
<dbReference type="Pfam" id="PF02812">
    <property type="entry name" value="ELFV_dehydrog_N"/>
    <property type="match status" value="1"/>
</dbReference>
<dbReference type="SMART" id="SM00839">
    <property type="entry name" value="ELFV_dehydrog"/>
    <property type="match status" value="1"/>
</dbReference>
<dbReference type="FunFam" id="1.10.285.10:FF:000001">
    <property type="entry name" value="Glutamate dehydrogenase"/>
    <property type="match status" value="1"/>
</dbReference>
<keyword evidence="11" id="KW-1185">Reference proteome</keyword>
<evidence type="ECO:0000256" key="2">
    <source>
        <dbReference type="ARBA" id="ARBA00011643"/>
    </source>
</evidence>
<comment type="similarity">
    <text evidence="1 4 8">Belongs to the Glu/Leu/Phe/Val dehydrogenases family.</text>
</comment>
<organism evidence="10 11">
    <name type="scientific">Mucisphaera calidilacus</name>
    <dbReference type="NCBI Taxonomy" id="2527982"/>
    <lineage>
        <taxon>Bacteria</taxon>
        <taxon>Pseudomonadati</taxon>
        <taxon>Planctomycetota</taxon>
        <taxon>Phycisphaerae</taxon>
        <taxon>Phycisphaerales</taxon>
        <taxon>Phycisphaeraceae</taxon>
        <taxon>Mucisphaera</taxon>
    </lineage>
</organism>
<feature type="binding site" evidence="6">
    <location>
        <position position="116"/>
    </location>
    <ligand>
        <name>substrate</name>
    </ligand>
</feature>
<evidence type="ECO:0000256" key="1">
    <source>
        <dbReference type="ARBA" id="ARBA00006382"/>
    </source>
</evidence>
<evidence type="ECO:0000256" key="5">
    <source>
        <dbReference type="PIRSR" id="PIRSR000185-1"/>
    </source>
</evidence>
<evidence type="ECO:0000256" key="7">
    <source>
        <dbReference type="PIRSR" id="PIRSR000185-3"/>
    </source>
</evidence>
<dbReference type="InterPro" id="IPR014362">
    <property type="entry name" value="Glu_DH"/>
</dbReference>
<proteinExistence type="inferred from homology"/>
<evidence type="ECO:0000313" key="10">
    <source>
        <dbReference type="EMBL" id="QDU72818.1"/>
    </source>
</evidence>
<dbReference type="InterPro" id="IPR050724">
    <property type="entry name" value="Glu_Leu_Phe_Val_DH"/>
</dbReference>
<feature type="binding site" evidence="6">
    <location>
        <position position="384"/>
    </location>
    <ligand>
        <name>substrate</name>
    </ligand>
</feature>
<dbReference type="PROSITE" id="PS00074">
    <property type="entry name" value="GLFV_DEHYDROGENASE"/>
    <property type="match status" value="1"/>
</dbReference>
<gene>
    <name evidence="10" type="primary">gdhA_3</name>
    <name evidence="10" type="ORF">Pan265_26930</name>
</gene>
<feature type="binding site" evidence="6">
    <location>
        <position position="95"/>
    </location>
    <ligand>
        <name>substrate</name>
    </ligand>
</feature>
<dbReference type="GO" id="GO:0000166">
    <property type="term" value="F:nucleotide binding"/>
    <property type="evidence" value="ECO:0007669"/>
    <property type="project" value="UniProtKB-KW"/>
</dbReference>
<dbReference type="NCBIfam" id="NF006929">
    <property type="entry name" value="PRK09414.1"/>
    <property type="match status" value="1"/>
</dbReference>
<dbReference type="Gene3D" id="3.40.50.720">
    <property type="entry name" value="NAD(P)-binding Rossmann-like Domain"/>
    <property type="match status" value="1"/>
</dbReference>
<accession>A0A518C0S9</accession>
<feature type="binding site" evidence="6">
    <location>
        <position position="170"/>
    </location>
    <ligand>
        <name>substrate</name>
    </ligand>
</feature>
<dbReference type="PRINTS" id="PR00082">
    <property type="entry name" value="GLFDHDRGNASE"/>
</dbReference>
<dbReference type="InterPro" id="IPR006097">
    <property type="entry name" value="Glu/Leu/Phe/Val/Trp_DH_dimer"/>
</dbReference>
<dbReference type="Pfam" id="PF00208">
    <property type="entry name" value="ELFV_dehydrog"/>
    <property type="match status" value="1"/>
</dbReference>
<evidence type="ECO:0000256" key="8">
    <source>
        <dbReference type="RuleBase" id="RU004417"/>
    </source>
</evidence>
<evidence type="ECO:0000256" key="6">
    <source>
        <dbReference type="PIRSR" id="PIRSR000185-2"/>
    </source>
</evidence>
<comment type="subunit">
    <text evidence="2">Homohexamer.</text>
</comment>
<keyword evidence="6" id="KW-0547">Nucleotide-binding</keyword>
<dbReference type="InterPro" id="IPR006095">
    <property type="entry name" value="Glu/Leu/Phe/Val/Trp_DH"/>
</dbReference>
<name>A0A518C0S9_9BACT</name>
<dbReference type="AlphaFoldDB" id="A0A518C0S9"/>
<feature type="binding site" evidence="6">
    <location>
        <position position="214"/>
    </location>
    <ligand>
        <name>NAD(+)</name>
        <dbReference type="ChEBI" id="CHEBI:57540"/>
    </ligand>
</feature>
<dbReference type="SUPFAM" id="SSF51735">
    <property type="entry name" value="NAD(P)-binding Rossmann-fold domains"/>
    <property type="match status" value="1"/>
</dbReference>
<feature type="binding site" evidence="6">
    <location>
        <position position="119"/>
    </location>
    <ligand>
        <name>substrate</name>
    </ligand>
</feature>
<dbReference type="OrthoDB" id="9803297at2"/>
<sequence>MNAFENCPDLDDFMQGLIKRNPHETEFHQAVREVAESVVPYVLEHRQYKDAQILERMTEPDRIVIFRVTWEDDAGRIRANRAWRVQFNNAIGPYKGGLRFHPTVTLSVLKFLGFEQVFKNSLTGLPMGGAKGGSNFNPKGKSDHEVMRFCQSLMVELHRHIGEDTDVPAGDIGVGGREISYLFGQYKRLANRFVGTLTGKGLAFGGSLVRTEATGYGCVYFCRHMLEQAGEGVEGKNVVISGSGNVAIYAAEKATELGARVLTLSDSSGFVHDPDGIDAEKLAFVKDLKEVRRGRIGEYAEKYTRATFHEGERPWGVKADVALPCATQNELSGEDARKLIGNGVRAVAEGANMPTEYDGVHAFLEAGVLFGPAKAANAGGVAVSGLEQSQNALRLSWSREEVDDRLQTIMRDIHGRCVKYGETKDGPVNYVRGANIAGFVKVADAMLAYGAV</sequence>
<dbReference type="InterPro" id="IPR046346">
    <property type="entry name" value="Aminoacid_DH-like_N_sf"/>
</dbReference>
<keyword evidence="6" id="KW-0520">NAD</keyword>
<dbReference type="PIRSF" id="PIRSF000185">
    <property type="entry name" value="Glu_DH"/>
    <property type="match status" value="1"/>
</dbReference>
<dbReference type="GO" id="GO:0005829">
    <property type="term" value="C:cytosol"/>
    <property type="evidence" value="ECO:0007669"/>
    <property type="project" value="TreeGrafter"/>
</dbReference>
<dbReference type="InterPro" id="IPR006096">
    <property type="entry name" value="Glu/Leu/Phe/Val/Trp_DH_C"/>
</dbReference>
<evidence type="ECO:0000256" key="4">
    <source>
        <dbReference type="PIRNR" id="PIRNR000185"/>
    </source>
</evidence>
<dbReference type="Gene3D" id="3.40.50.10860">
    <property type="entry name" value="Leucine Dehydrogenase, chain A, domain 1"/>
    <property type="match status" value="1"/>
</dbReference>
<evidence type="ECO:0000313" key="11">
    <source>
        <dbReference type="Proteomes" id="UP000320386"/>
    </source>
</evidence>
<dbReference type="CDD" id="cd05313">
    <property type="entry name" value="NAD_bind_2_Glu_DH"/>
    <property type="match status" value="1"/>
</dbReference>
<dbReference type="InterPro" id="IPR033524">
    <property type="entry name" value="Glu/Leu/Phe/Val_DH_AS"/>
</dbReference>
<reference evidence="10 11" key="1">
    <citation type="submission" date="2019-02" db="EMBL/GenBank/DDBJ databases">
        <title>Deep-cultivation of Planctomycetes and their phenomic and genomic characterization uncovers novel biology.</title>
        <authorList>
            <person name="Wiegand S."/>
            <person name="Jogler M."/>
            <person name="Boedeker C."/>
            <person name="Pinto D."/>
            <person name="Vollmers J."/>
            <person name="Rivas-Marin E."/>
            <person name="Kohn T."/>
            <person name="Peeters S.H."/>
            <person name="Heuer A."/>
            <person name="Rast P."/>
            <person name="Oberbeckmann S."/>
            <person name="Bunk B."/>
            <person name="Jeske O."/>
            <person name="Meyerdierks A."/>
            <person name="Storesund J.E."/>
            <person name="Kallscheuer N."/>
            <person name="Luecker S."/>
            <person name="Lage O.M."/>
            <person name="Pohl T."/>
            <person name="Merkel B.J."/>
            <person name="Hornburger P."/>
            <person name="Mueller R.-W."/>
            <person name="Bruemmer F."/>
            <person name="Labrenz M."/>
            <person name="Spormann A.M."/>
            <person name="Op den Camp H."/>
            <person name="Overmann J."/>
            <person name="Amann R."/>
            <person name="Jetten M.S.M."/>
            <person name="Mascher T."/>
            <person name="Medema M.H."/>
            <person name="Devos D.P."/>
            <person name="Kaster A.-K."/>
            <person name="Ovreas L."/>
            <person name="Rohde M."/>
            <person name="Galperin M.Y."/>
            <person name="Jogler C."/>
        </authorList>
    </citation>
    <scope>NUCLEOTIDE SEQUENCE [LARGE SCALE GENOMIC DNA]</scope>
    <source>
        <strain evidence="10 11">Pan265</strain>
    </source>
</reference>